<organism evidence="3 4">
    <name type="scientific">Abeliophyllum distichum</name>
    <dbReference type="NCBI Taxonomy" id="126358"/>
    <lineage>
        <taxon>Eukaryota</taxon>
        <taxon>Viridiplantae</taxon>
        <taxon>Streptophyta</taxon>
        <taxon>Embryophyta</taxon>
        <taxon>Tracheophyta</taxon>
        <taxon>Spermatophyta</taxon>
        <taxon>Magnoliopsida</taxon>
        <taxon>eudicotyledons</taxon>
        <taxon>Gunneridae</taxon>
        <taxon>Pentapetalae</taxon>
        <taxon>asterids</taxon>
        <taxon>lamiids</taxon>
        <taxon>Lamiales</taxon>
        <taxon>Oleaceae</taxon>
        <taxon>Forsythieae</taxon>
        <taxon>Abeliophyllum</taxon>
    </lineage>
</organism>
<dbReference type="InterPro" id="IPR050466">
    <property type="entry name" value="Carboxylest/Gibb_receptor"/>
</dbReference>
<dbReference type="Proteomes" id="UP001604336">
    <property type="component" value="Unassembled WGS sequence"/>
</dbReference>
<dbReference type="SUPFAM" id="SSF53474">
    <property type="entry name" value="alpha/beta-Hydrolases"/>
    <property type="match status" value="1"/>
</dbReference>
<protein>
    <submittedName>
        <fullName evidence="3">Carboxylesterase</fullName>
    </submittedName>
</protein>
<comment type="similarity">
    <text evidence="1">Belongs to the 'GDXG' lipolytic enzyme family.</text>
</comment>
<evidence type="ECO:0000313" key="3">
    <source>
        <dbReference type="EMBL" id="KAL2492117.1"/>
    </source>
</evidence>
<dbReference type="Pfam" id="PF07859">
    <property type="entry name" value="Abhydrolase_3"/>
    <property type="match status" value="1"/>
</dbReference>
<name>A0ABD1RUL4_9LAMI</name>
<dbReference type="InterPro" id="IPR013094">
    <property type="entry name" value="AB_hydrolase_3"/>
</dbReference>
<sequence>MATSCYCYYNYSNHYNCPCHFRTDRVGVTRVFLHQLSCIKISGPGFGSGSGSGSGSGCEFVLPKKKSKWLGRRRFKLVASAELSHSLSVNIGLDSKQAIMGDSKTHTWQEAFKVLGIKYNRDGTLNREIQIPMVDATPTADPKQPNQLALSTDIPLSPYNKAYIRLYIPSNTPTGTKLPLIIYLHGGDFVLFSASTVIFHEFCNNIAGQFPAVVASVEYRLAPENRLPAAYDDALNAILWAKDQARGVGGRDPWLEYADFSRVFIMGSSAGANIAYHVALRALDFDLGPLKIIGLLMNQPFFGGLQRTQSELRLEEDKYVPLYVCDVLWSLALPQGANRDHEFCNPINGGSYLGRVERLPRCFVKSDEGDPMVDRAMQLVHLLQSYGVPVIYQFNRGGYHGMELLDKAAAKNLYDDMKEFVYSTKPNQNGCGHGPNRCF</sequence>
<evidence type="ECO:0000259" key="2">
    <source>
        <dbReference type="Pfam" id="PF07859"/>
    </source>
</evidence>
<reference evidence="4" key="1">
    <citation type="submission" date="2024-07" db="EMBL/GenBank/DDBJ databases">
        <title>Two chromosome-level genome assemblies of Korean endemic species Abeliophyllum distichum and Forsythia ovata (Oleaceae).</title>
        <authorList>
            <person name="Jang H."/>
        </authorList>
    </citation>
    <scope>NUCLEOTIDE SEQUENCE [LARGE SCALE GENOMIC DNA]</scope>
</reference>
<comment type="caution">
    <text evidence="3">The sequence shown here is derived from an EMBL/GenBank/DDBJ whole genome shotgun (WGS) entry which is preliminary data.</text>
</comment>
<dbReference type="PANTHER" id="PTHR23024">
    <property type="entry name" value="ARYLACETAMIDE DEACETYLASE"/>
    <property type="match status" value="1"/>
</dbReference>
<accession>A0ABD1RUL4</accession>
<dbReference type="Gene3D" id="3.40.50.1820">
    <property type="entry name" value="alpha/beta hydrolase"/>
    <property type="match status" value="1"/>
</dbReference>
<keyword evidence="4" id="KW-1185">Reference proteome</keyword>
<feature type="domain" description="Alpha/beta hydrolase fold-3" evidence="2">
    <location>
        <begin position="181"/>
        <end position="402"/>
    </location>
</feature>
<evidence type="ECO:0000256" key="1">
    <source>
        <dbReference type="ARBA" id="ARBA00010515"/>
    </source>
</evidence>
<proteinExistence type="inferred from homology"/>
<evidence type="ECO:0000313" key="4">
    <source>
        <dbReference type="Proteomes" id="UP001604336"/>
    </source>
</evidence>
<dbReference type="AlphaFoldDB" id="A0ABD1RUL4"/>
<dbReference type="InterPro" id="IPR029058">
    <property type="entry name" value="AB_hydrolase_fold"/>
</dbReference>
<dbReference type="PANTHER" id="PTHR23024:SF113">
    <property type="entry name" value="CARBOXYLESTERASE 8-RELATED"/>
    <property type="match status" value="1"/>
</dbReference>
<dbReference type="EMBL" id="JBFOLK010000008">
    <property type="protein sequence ID" value="KAL2492117.1"/>
    <property type="molecule type" value="Genomic_DNA"/>
</dbReference>
<gene>
    <name evidence="3" type="ORF">Adt_27745</name>
</gene>